<dbReference type="Gene3D" id="2.40.128.110">
    <property type="entry name" value="Lipid/polyisoprenoid-binding, YceI-like"/>
    <property type="match status" value="1"/>
</dbReference>
<reference evidence="2" key="1">
    <citation type="submission" date="2018-06" db="EMBL/GenBank/DDBJ databases">
        <authorList>
            <person name="Zhirakovskaya E."/>
        </authorList>
    </citation>
    <scope>NUCLEOTIDE SEQUENCE</scope>
</reference>
<accession>A0A3B1BZK9</accession>
<dbReference type="SUPFAM" id="SSF101874">
    <property type="entry name" value="YceI-like"/>
    <property type="match status" value="1"/>
</dbReference>
<dbReference type="PANTHER" id="PTHR34406">
    <property type="entry name" value="PROTEIN YCEI"/>
    <property type="match status" value="1"/>
</dbReference>
<organism evidence="2">
    <name type="scientific">hydrothermal vent metagenome</name>
    <dbReference type="NCBI Taxonomy" id="652676"/>
    <lineage>
        <taxon>unclassified sequences</taxon>
        <taxon>metagenomes</taxon>
        <taxon>ecological metagenomes</taxon>
    </lineage>
</organism>
<proteinExistence type="predicted"/>
<dbReference type="InterPro" id="IPR007372">
    <property type="entry name" value="Lipid/polyisoprenoid-bd_YceI"/>
</dbReference>
<dbReference type="PANTHER" id="PTHR34406:SF1">
    <property type="entry name" value="PROTEIN YCEI"/>
    <property type="match status" value="1"/>
</dbReference>
<name>A0A3B1BZK9_9ZZZZ</name>
<dbReference type="AlphaFoldDB" id="A0A3B1BZK9"/>
<dbReference type="EMBL" id="UOFX01000095">
    <property type="protein sequence ID" value="VAX11855.1"/>
    <property type="molecule type" value="Genomic_DNA"/>
</dbReference>
<dbReference type="PROSITE" id="PS51257">
    <property type="entry name" value="PROKAR_LIPOPROTEIN"/>
    <property type="match status" value="1"/>
</dbReference>
<protein>
    <submittedName>
        <fullName evidence="2">Protein yceI</fullName>
    </submittedName>
</protein>
<evidence type="ECO:0000313" key="2">
    <source>
        <dbReference type="EMBL" id="VAX11855.1"/>
    </source>
</evidence>
<dbReference type="SMART" id="SM00867">
    <property type="entry name" value="YceI"/>
    <property type="match status" value="1"/>
</dbReference>
<gene>
    <name evidence="2" type="ORF">MNBD_GAMMA26-2581</name>
</gene>
<dbReference type="InterPro" id="IPR036761">
    <property type="entry name" value="TTHA0802/YceI-like_sf"/>
</dbReference>
<dbReference type="Pfam" id="PF04264">
    <property type="entry name" value="YceI"/>
    <property type="match status" value="1"/>
</dbReference>
<evidence type="ECO:0000259" key="1">
    <source>
        <dbReference type="SMART" id="SM00867"/>
    </source>
</evidence>
<sequence>MKPIIKSRSLTPLLGMLLLACSITAAQAQDYKIDPSHSFVQFRISHLGFSILNGRFNKLEGNFHYDAKRSEKSSFKLLVDTDSVDTNHAERDKHLRAADFLDSAKFPKAEFTSMRFREEGKSATLAGKLQLRGITKNIEVYVQRLGEGKDPWGGYRMGFKGQTSIRLADFGITKDLGPKAEEMRLDIYIEGIRVD</sequence>
<feature type="domain" description="Lipid/polyisoprenoid-binding YceI-like" evidence="1">
    <location>
        <begin position="30"/>
        <end position="192"/>
    </location>
</feature>